<reference evidence="3 4" key="1">
    <citation type="submission" date="2017-05" db="EMBL/GenBank/DDBJ databases">
        <authorList>
            <person name="Varghese N."/>
            <person name="Submissions S."/>
        </authorList>
    </citation>
    <scope>NUCLEOTIDE SEQUENCE [LARGE SCALE GENOMIC DNA]</scope>
    <source>
        <strain evidence="3 4">DSM 16304</strain>
    </source>
</reference>
<dbReference type="PANTHER" id="PTHR36984">
    <property type="entry name" value="CRISPR-ASSOCIATED ENDORIBONUCLEASE CAS6 1"/>
    <property type="match status" value="1"/>
</dbReference>
<dbReference type="Proteomes" id="UP000317315">
    <property type="component" value="Unassembled WGS sequence"/>
</dbReference>
<accession>A0A521ABT4</accession>
<evidence type="ECO:0000259" key="2">
    <source>
        <dbReference type="Pfam" id="PF01881"/>
    </source>
</evidence>
<dbReference type="Gene3D" id="3.30.70.1900">
    <property type="match status" value="1"/>
</dbReference>
<keyword evidence="1" id="KW-0051">Antiviral defense</keyword>
<dbReference type="GO" id="GO:0016788">
    <property type="term" value="F:hydrolase activity, acting on ester bonds"/>
    <property type="evidence" value="ECO:0007669"/>
    <property type="project" value="InterPro"/>
</dbReference>
<dbReference type="PANTHER" id="PTHR36984:SF3">
    <property type="entry name" value="CRISPR-ASSOCIATED ENDORIBONUCLEASE CAS6"/>
    <property type="match status" value="1"/>
</dbReference>
<protein>
    <submittedName>
        <fullName evidence="3">CRISPR-associated endoribonuclease Cas6</fullName>
    </submittedName>
</protein>
<dbReference type="AlphaFoldDB" id="A0A521ABT4"/>
<gene>
    <name evidence="3" type="ORF">SAMN06269117_10147</name>
</gene>
<evidence type="ECO:0000313" key="4">
    <source>
        <dbReference type="Proteomes" id="UP000317315"/>
    </source>
</evidence>
<dbReference type="RefSeq" id="WP_142933352.1">
    <property type="nucleotide sequence ID" value="NZ_FXTM01000001.1"/>
</dbReference>
<dbReference type="NCBIfam" id="TIGR01877">
    <property type="entry name" value="cas_cas6"/>
    <property type="match status" value="1"/>
</dbReference>
<evidence type="ECO:0000256" key="1">
    <source>
        <dbReference type="ARBA" id="ARBA00023118"/>
    </source>
</evidence>
<sequence length="273" mass="31783">MKIKILIHTSKVPIIYRHRIVSLFKEALKLSDLEYKHSLYDSCVPKAFTFNLSFPQGFTIRKEPLQIDSQFTPEKFRELQNVETFYLPENSFLSLWISSADYRFIISLYNGLRNLETFRFSTDDTMLVNGEKINWKIKRIAPVNDRLVTKRTVTLKTCSPILIEKNINGKKKPILFTDDNFEKELNFTMNKILSTLRGYGLREPLSFKEIKMSVQKVKHTLKEFREKTGIPFMTLTGNRGIFQLQGHPEDINYIVKIGIGNRTGQGFGMVEVK</sequence>
<dbReference type="EMBL" id="FXTM01000001">
    <property type="protein sequence ID" value="SMO32256.1"/>
    <property type="molecule type" value="Genomic_DNA"/>
</dbReference>
<keyword evidence="4" id="KW-1185">Reference proteome</keyword>
<dbReference type="Pfam" id="PF01881">
    <property type="entry name" value="Cas_Cas6_C"/>
    <property type="match status" value="1"/>
</dbReference>
<dbReference type="CDD" id="cd21140">
    <property type="entry name" value="Cas6_I-like"/>
    <property type="match status" value="1"/>
</dbReference>
<dbReference type="InterPro" id="IPR010156">
    <property type="entry name" value="CRISPR-assoc_prot_Cas6"/>
</dbReference>
<organism evidence="3 4">
    <name type="scientific">Balnearium lithotrophicum</name>
    <dbReference type="NCBI Taxonomy" id="223788"/>
    <lineage>
        <taxon>Bacteria</taxon>
        <taxon>Pseudomonadati</taxon>
        <taxon>Aquificota</taxon>
        <taxon>Aquificia</taxon>
        <taxon>Desulfurobacteriales</taxon>
        <taxon>Desulfurobacteriaceae</taxon>
        <taxon>Balnearium</taxon>
    </lineage>
</organism>
<dbReference type="OrthoDB" id="45555at2"/>
<dbReference type="InterPro" id="IPR045747">
    <property type="entry name" value="CRISPR-assoc_prot_Cas6_N_sf"/>
</dbReference>
<dbReference type="Gene3D" id="3.30.70.1890">
    <property type="match status" value="1"/>
</dbReference>
<feature type="domain" description="CRISPR associated protein Cas6 C-terminal" evidence="2">
    <location>
        <begin position="149"/>
        <end position="272"/>
    </location>
</feature>
<evidence type="ECO:0000313" key="3">
    <source>
        <dbReference type="EMBL" id="SMO32256.1"/>
    </source>
</evidence>
<name>A0A521ABT4_9BACT</name>
<proteinExistence type="predicted"/>
<dbReference type="InterPro" id="IPR049435">
    <property type="entry name" value="Cas_Cas6_C"/>
</dbReference>
<dbReference type="GO" id="GO:0051607">
    <property type="term" value="P:defense response to virus"/>
    <property type="evidence" value="ECO:0007669"/>
    <property type="project" value="UniProtKB-KW"/>
</dbReference>